<feature type="transmembrane region" description="Helical" evidence="2">
    <location>
        <begin position="637"/>
        <end position="661"/>
    </location>
</feature>
<proteinExistence type="predicted"/>
<evidence type="ECO:0000256" key="1">
    <source>
        <dbReference type="SAM" id="MobiDB-lite"/>
    </source>
</evidence>
<dbReference type="GO" id="GO:0044550">
    <property type="term" value="P:secondary metabolite biosynthetic process"/>
    <property type="evidence" value="ECO:0007669"/>
    <property type="project" value="TreeGrafter"/>
</dbReference>
<dbReference type="CDD" id="cd05930">
    <property type="entry name" value="A_NRPS"/>
    <property type="match status" value="1"/>
</dbReference>
<evidence type="ECO:0000313" key="4">
    <source>
        <dbReference type="EMBL" id="AKF26306.1"/>
    </source>
</evidence>
<dbReference type="GO" id="GO:0031177">
    <property type="term" value="F:phosphopantetheine binding"/>
    <property type="evidence" value="ECO:0007669"/>
    <property type="project" value="TreeGrafter"/>
</dbReference>
<keyword evidence="2" id="KW-0472">Membrane</keyword>
<dbReference type="Pfam" id="PF00550">
    <property type="entry name" value="PP-binding"/>
    <property type="match status" value="1"/>
</dbReference>
<reference evidence="4 5" key="1">
    <citation type="submission" date="2015-04" db="EMBL/GenBank/DDBJ databases">
        <title>Complete Genome Sequence of Brevibacterium flavum ATCC 15168.</title>
        <authorList>
            <person name="Ahn J."/>
            <person name="Park G."/>
            <person name="Jeon W."/>
            <person name="Jang Y."/>
            <person name="Jang M."/>
            <person name="Lee H."/>
            <person name="Lee H."/>
        </authorList>
    </citation>
    <scope>NUCLEOTIDE SEQUENCE [LARGE SCALE GENOMIC DNA]</scope>
    <source>
        <strain evidence="4 5">ATCC 15168</strain>
    </source>
</reference>
<sequence>MSTQDHPKYAVYGVEAPPPECTLIDIVDATVAMYPEVRGLEGTNGTLTYSELRDTIEVEVSRLRSAGVGRGDRVGIRVPSGTVDLYVAILATLYAGAAYVPVDWDESDSRAQTVWEEADVAVVYGLSLSIDVRRHEPNTDHSRATLDDDAWIIFTSGTTGKPKGVAITHRSAAALVESERLLYLVDAPLGPQDRVMGGLSVAFDASCEEMWLAWRNGSTLVAAPRDLVRSGEELGQWIVDEKITAVSTVPTLAAMWDPDSLTAVRLLIFGGEACPLPLIEKLFVPGRELWNTYGPTETTVIVSGQLMTPEPPVRIGRPIVGWELAVVNEDGIPVNWGETGELVVGGIGLGRYLDEEKDRESYRALPALGWNRSYHTGDLVKAEPEGLIFAGRVDDQIKIGGRRLELGEVDGYLNDIPGVDAAAAAVRTTESGNDVLVGYLSGADPDAIDLQQARKLVAEKMPKGVVPLLCVLDELPMKTSGKVDRKALPWPLATQQDTGGLPERYAALGELWVEQLGPVSLTSDSNFFELGGGSVAVARLAARIRETHPGAEIGELYQNPFLGRMSHYLESLVSDSEERPMPKRIPRIGVLFQGFWVLFLYLINALRYVTGVLIVVWLLERFFDAGWVPGISGFPLLIAWLVLYSLPGKVMITALITRPLTFRMKAGRYRRGGWTHLRLWASQRTLTFMQLENLNGTPLAPMMHRLLGTKVGRNTSLSHSPSVTGLLTIEKGATVEFEADLEGYWIDGDTLIVDTITIGENVRVGARSIIQPGVRIAPGAEILPGTNVDRDIEGPETWSGSPMTYQGPAGETWPATTPSNTRETPVMGRLRSGLTYGGGLLVLRILQVAALVPGFMLVFPFVSRLEFYELVFPILIVWVPVFTILMVFTWLLGVVIVIRILSVFIRPGYFPQRSFTGFAVWLTHTLMQRTLISTYPIYASSFTPLWFRLLGARVGKDVEISTVETIPHLTWIRSGSFLADHALANSTRMCRGWLHVGTTVIGEGSFVGNSAIVGPDRDVSDGALMAVLSTAPYHPEAGSSWLGRHPMQITRQRVKGEDSLTYKPPFQRKVLRAGVELCRIIPAMISNWMDLLSVYILTSIYMYYWLGGETQLDSLMFASLWSWPVLVASGSLAALVALIAKWLLVGRFRERSVPLFSSLVWRGELADVFIESLAIPGFVRMSLGTPMLNLWHRCLGVKIGRSVWCETWWLPEFDLIRISDLASVNRGTVLQTHLFHDRVMSMEPVVLEDGATLGPNSFVLPGAVIGECTTVRTGSLVQRQEALPDNSEWAGNPVRYLGSTSSNAGRAETGQETLVMEGEDQ</sequence>
<keyword evidence="2" id="KW-1133">Transmembrane helix</keyword>
<feature type="region of interest" description="Disordered" evidence="1">
    <location>
        <begin position="1298"/>
        <end position="1321"/>
    </location>
</feature>
<dbReference type="NCBIfam" id="TIGR02353">
    <property type="entry name" value="NRPS_term_dom"/>
    <property type="match status" value="1"/>
</dbReference>
<dbReference type="HOGENOM" id="CLU_002751_1_0_11"/>
<dbReference type="SUPFAM" id="SSF56801">
    <property type="entry name" value="Acetyl-CoA synthetase-like"/>
    <property type="match status" value="1"/>
</dbReference>
<dbReference type="GO" id="GO:0043041">
    <property type="term" value="P:amino acid activation for nonribosomal peptide biosynthetic process"/>
    <property type="evidence" value="ECO:0007669"/>
    <property type="project" value="TreeGrafter"/>
</dbReference>
<keyword evidence="5" id="KW-1185">Reference proteome</keyword>
<dbReference type="Gene3D" id="2.160.10.10">
    <property type="entry name" value="Hexapeptide repeat proteins"/>
    <property type="match status" value="2"/>
</dbReference>
<dbReference type="PANTHER" id="PTHR45527:SF1">
    <property type="entry name" value="FATTY ACID SYNTHASE"/>
    <property type="match status" value="1"/>
</dbReference>
<dbReference type="InterPro" id="IPR020845">
    <property type="entry name" value="AMP-binding_CS"/>
</dbReference>
<dbReference type="PROSITE" id="PS50075">
    <property type="entry name" value="CARRIER"/>
    <property type="match status" value="1"/>
</dbReference>
<accession>A0A0F6Z4A2</accession>
<dbReference type="GO" id="GO:0005737">
    <property type="term" value="C:cytoplasm"/>
    <property type="evidence" value="ECO:0007669"/>
    <property type="project" value="TreeGrafter"/>
</dbReference>
<dbReference type="Pfam" id="PF00501">
    <property type="entry name" value="AMP-binding"/>
    <property type="match status" value="1"/>
</dbReference>
<dbReference type="Gene3D" id="1.10.1200.10">
    <property type="entry name" value="ACP-like"/>
    <property type="match status" value="1"/>
</dbReference>
<evidence type="ECO:0000259" key="3">
    <source>
        <dbReference type="PROSITE" id="PS50075"/>
    </source>
</evidence>
<feature type="transmembrane region" description="Helical" evidence="2">
    <location>
        <begin position="874"/>
        <end position="905"/>
    </location>
</feature>
<dbReference type="SUPFAM" id="SSF47336">
    <property type="entry name" value="ACP-like"/>
    <property type="match status" value="1"/>
</dbReference>
<dbReference type="Proteomes" id="UP000034037">
    <property type="component" value="Chromosome"/>
</dbReference>
<feature type="domain" description="Carrier" evidence="3">
    <location>
        <begin position="499"/>
        <end position="573"/>
    </location>
</feature>
<gene>
    <name evidence="4" type="ORF">YH66_01425</name>
</gene>
<keyword evidence="2" id="KW-0812">Transmembrane</keyword>
<dbReference type="PATRIC" id="fig|92706.3.peg.291"/>
<evidence type="ECO:0000313" key="5">
    <source>
        <dbReference type="Proteomes" id="UP000034037"/>
    </source>
</evidence>
<dbReference type="Gene3D" id="3.40.50.12780">
    <property type="entry name" value="N-terminal domain of ligase-like"/>
    <property type="match status" value="1"/>
</dbReference>
<organism evidence="4 5">
    <name type="scientific">[Brevibacterium] flavum</name>
    <dbReference type="NCBI Taxonomy" id="92706"/>
    <lineage>
        <taxon>Bacteria</taxon>
        <taxon>Bacillati</taxon>
        <taxon>Actinomycetota</taxon>
        <taxon>Actinomycetes</taxon>
        <taxon>Mycobacteriales</taxon>
        <taxon>Corynebacteriaceae</taxon>
        <taxon>Corynebacterium</taxon>
    </lineage>
</organism>
<evidence type="ECO:0000256" key="2">
    <source>
        <dbReference type="SAM" id="Phobius"/>
    </source>
</evidence>
<dbReference type="InterPro" id="IPR036736">
    <property type="entry name" value="ACP-like_sf"/>
</dbReference>
<dbReference type="InterPro" id="IPR045851">
    <property type="entry name" value="AMP-bd_C_sf"/>
</dbReference>
<dbReference type="InterPro" id="IPR012728">
    <property type="entry name" value="Pls/PosA_C"/>
</dbReference>
<dbReference type="InterPro" id="IPR009081">
    <property type="entry name" value="PP-bd_ACP"/>
</dbReference>
<name>A0A0F6Z4A2_9CORY</name>
<feature type="transmembrane region" description="Helical" evidence="2">
    <location>
        <begin position="1088"/>
        <end position="1106"/>
    </location>
</feature>
<dbReference type="EMBL" id="CP011309">
    <property type="protein sequence ID" value="AKF26306.1"/>
    <property type="molecule type" value="Genomic_DNA"/>
</dbReference>
<dbReference type="PROSITE" id="PS00455">
    <property type="entry name" value="AMP_BINDING"/>
    <property type="match status" value="1"/>
</dbReference>
<feature type="transmembrane region" description="Helical" evidence="2">
    <location>
        <begin position="588"/>
        <end position="617"/>
    </location>
</feature>
<feature type="transmembrane region" description="Helical" evidence="2">
    <location>
        <begin position="1121"/>
        <end position="1144"/>
    </location>
</feature>
<feature type="transmembrane region" description="Helical" evidence="2">
    <location>
        <begin position="841"/>
        <end position="862"/>
    </location>
</feature>
<dbReference type="PANTHER" id="PTHR45527">
    <property type="entry name" value="NONRIBOSOMAL PEPTIDE SYNTHETASE"/>
    <property type="match status" value="1"/>
</dbReference>
<dbReference type="SUPFAM" id="SSF51161">
    <property type="entry name" value="Trimeric LpxA-like enzymes"/>
    <property type="match status" value="3"/>
</dbReference>
<protein>
    <submittedName>
        <fullName evidence="4">Amino acid adenylation protein</fullName>
    </submittedName>
</protein>
<dbReference type="RefSeq" id="WP_003863374.1">
    <property type="nucleotide sequence ID" value="NZ_CP011309.1"/>
</dbReference>
<dbReference type="InterPro" id="IPR011004">
    <property type="entry name" value="Trimer_LpxA-like_sf"/>
</dbReference>
<dbReference type="Gene3D" id="3.30.300.30">
    <property type="match status" value="1"/>
</dbReference>
<dbReference type="InterPro" id="IPR042099">
    <property type="entry name" value="ANL_N_sf"/>
</dbReference>
<dbReference type="InterPro" id="IPR000873">
    <property type="entry name" value="AMP-dep_synth/lig_dom"/>
</dbReference>